<name>A0A4S4KW71_9APHY</name>
<proteinExistence type="predicted"/>
<dbReference type="AlphaFoldDB" id="A0A4S4KW71"/>
<gene>
    <name evidence="2" type="ORF">EW026_g490</name>
</gene>
<sequence length="1106" mass="124500">MCHDGNSASLSVRYLNAQLSALWENATECVKESGSNVLDVKSQEYEKSKYTRALAQFHYLGKKAPKTISSTEDLLFYATFDKPQLNFVCNHEAVLSLTIKSGHLNLDYQKSSIAGYRADHTKNRHPKDTTVVFRVEFARSHITGRDTKIGNASSKHLIQMLILKFETAKLVTFKDDEVMHPSVQEALTFYMRRYLEFLQHAGNHVLFDLPDFDDDKFKAKIDYSLHREPINLDDLCDGVTVFSADIKDMNEYLESQWMKAASLGRPQDCLSIALAEISSSWLMNAVIDNHFHVRFGAPKVRALCSHEVILYFDIQDIAFFRNSDFSIGIPDVYHNWTIAFVVDVVEEKEGTSITRIKLDLNTARFSSYFSTYKKTDTLVITYFNRIVKFLEVDYLDILTQYSMHVIYSVDIRVSGTGFGLIGGGGSAEYESEAGSADWTDSEAEEEHRTVRRAHGNVAIFTERITSMVLYNFDQILAISEESIDSQFLSMWIKATHNQFDQSLAQWSLDLFNASFHAIKVRLLSNGKAIVCINIHQGDMAIKKESERTNFWTYIGWSKPTKEEITEKFTFEELSFSFMVDLLMVEGGSLDVQESWHSRFQDSLMWNSFHDKVRFFKHLLLDFQNATFIPELSSTLLLGTGRDGLTRVETVKHYMLQYLAHLSRAGHNIIHSVPVFSSDLRISFGFTEVIHKVVTKTEVTVKNCTYRSHSSESPVILILGMCNGRSIPSFLLEWHAGWVISTRGHKSLGTVCLSREAFLEGRLLRLLSEINAKTTLVPEFAGVIDGQWKLDLTTWAQHTYRSSGNTDFKKKSGSSSHLEYVWEHRDDWNYEHQGSDEKNGEYSLSCRTKNTVHVPTLYRPGVLVIELKGTSSVKVSGKSDHAKWSKKTSASWSALISIASRASGLVVEVSGELKPIFAEDASESEGICPLNVTSLHSQHFPDAVHLDEVVLTLKQALEGEWEYSAPGYQSYALINPVFNVNGDLIAQLVENKASAMVLNAPKISFSQATIESSESTTVTESLSTTSYDKLTLTTPDFARSDSMKSSTSSLDSPPLKTPSLDPAAPSFNPKSVPGFNGLLKTLPSVAETRAEETIEEEINIHDDFSDI</sequence>
<dbReference type="Proteomes" id="UP000309038">
    <property type="component" value="Unassembled WGS sequence"/>
</dbReference>
<evidence type="ECO:0000313" key="2">
    <source>
        <dbReference type="EMBL" id="THH02338.1"/>
    </source>
</evidence>
<comment type="caution">
    <text evidence="2">The sequence shown here is derived from an EMBL/GenBank/DDBJ whole genome shotgun (WGS) entry which is preliminary data.</text>
</comment>
<accession>A0A4S4KW71</accession>
<organism evidence="2 3">
    <name type="scientific">Hermanssonia centrifuga</name>
    <dbReference type="NCBI Taxonomy" id="98765"/>
    <lineage>
        <taxon>Eukaryota</taxon>
        <taxon>Fungi</taxon>
        <taxon>Dikarya</taxon>
        <taxon>Basidiomycota</taxon>
        <taxon>Agaricomycotina</taxon>
        <taxon>Agaricomycetes</taxon>
        <taxon>Polyporales</taxon>
        <taxon>Meruliaceae</taxon>
        <taxon>Hermanssonia</taxon>
    </lineage>
</organism>
<protein>
    <submittedName>
        <fullName evidence="2">Uncharacterized protein</fullName>
    </submittedName>
</protein>
<feature type="region of interest" description="Disordered" evidence="1">
    <location>
        <begin position="1037"/>
        <end position="1071"/>
    </location>
</feature>
<evidence type="ECO:0000313" key="3">
    <source>
        <dbReference type="Proteomes" id="UP000309038"/>
    </source>
</evidence>
<feature type="compositionally biased region" description="Low complexity" evidence="1">
    <location>
        <begin position="1042"/>
        <end position="1061"/>
    </location>
</feature>
<dbReference type="EMBL" id="SGPJ01000007">
    <property type="protein sequence ID" value="THH02338.1"/>
    <property type="molecule type" value="Genomic_DNA"/>
</dbReference>
<reference evidence="2 3" key="1">
    <citation type="submission" date="2019-02" db="EMBL/GenBank/DDBJ databases">
        <title>Genome sequencing of the rare red list fungi Phlebia centrifuga.</title>
        <authorList>
            <person name="Buettner E."/>
            <person name="Kellner H."/>
        </authorList>
    </citation>
    <scope>NUCLEOTIDE SEQUENCE [LARGE SCALE GENOMIC DNA]</scope>
    <source>
        <strain evidence="2 3">DSM 108282</strain>
    </source>
</reference>
<keyword evidence="3" id="KW-1185">Reference proteome</keyword>
<evidence type="ECO:0000256" key="1">
    <source>
        <dbReference type="SAM" id="MobiDB-lite"/>
    </source>
</evidence>